<feature type="binding site" evidence="25">
    <location>
        <position position="551"/>
    </location>
    <ligand>
        <name>ATP</name>
        <dbReference type="ChEBI" id="CHEBI:30616"/>
    </ligand>
</feature>
<dbReference type="Proteomes" id="UP000694427">
    <property type="component" value="Unplaced"/>
</dbReference>
<evidence type="ECO:0000256" key="24">
    <source>
        <dbReference type="PIRSR" id="PIRSR606539-1"/>
    </source>
</evidence>
<dbReference type="InterPro" id="IPR036412">
    <property type="entry name" value="HAD-like_sf"/>
</dbReference>
<feature type="binding site" evidence="25">
    <location>
        <position position="427"/>
    </location>
    <ligand>
        <name>ATP</name>
        <dbReference type="ChEBI" id="CHEBI:30616"/>
    </ligand>
</feature>
<evidence type="ECO:0000259" key="30">
    <source>
        <dbReference type="Pfam" id="PF16212"/>
    </source>
</evidence>
<feature type="domain" description="P-type ATPase C-terminal" evidence="30">
    <location>
        <begin position="841"/>
        <end position="923"/>
    </location>
</feature>
<evidence type="ECO:0000256" key="19">
    <source>
        <dbReference type="ARBA" id="ARBA00023055"/>
    </source>
</evidence>
<evidence type="ECO:0000256" key="2">
    <source>
        <dbReference type="ARBA" id="ARBA00004172"/>
    </source>
</evidence>
<dbReference type="InterPro" id="IPR044492">
    <property type="entry name" value="P_typ_ATPase_HD_dom"/>
</dbReference>
<dbReference type="GO" id="GO:0016887">
    <property type="term" value="F:ATP hydrolysis activity"/>
    <property type="evidence" value="ECO:0007669"/>
    <property type="project" value="InterPro"/>
</dbReference>
<keyword evidence="12 25" id="KW-0547">Nucleotide-binding</keyword>
<dbReference type="PANTHER" id="PTHR24092:SF33">
    <property type="entry name" value="PHOSPHOLIPID-TRANSPORTING ATPASE IH"/>
    <property type="match status" value="1"/>
</dbReference>
<feature type="binding site" evidence="25">
    <location>
        <position position="788"/>
    </location>
    <ligand>
        <name>ATP</name>
        <dbReference type="ChEBI" id="CHEBI:30616"/>
    </ligand>
</feature>
<dbReference type="GO" id="GO:0000287">
    <property type="term" value="F:magnesium ion binding"/>
    <property type="evidence" value="ECO:0007669"/>
    <property type="project" value="UniProtKB-UniRule"/>
</dbReference>
<evidence type="ECO:0000256" key="23">
    <source>
        <dbReference type="ARBA" id="ARBA00051303"/>
    </source>
</evidence>
<keyword evidence="10 27" id="KW-0812">Transmembrane</keyword>
<feature type="binding site" evidence="25">
    <location>
        <position position="684"/>
    </location>
    <ligand>
        <name>ATP</name>
        <dbReference type="ChEBI" id="CHEBI:30616"/>
    </ligand>
</feature>
<evidence type="ECO:0000259" key="28">
    <source>
        <dbReference type="Pfam" id="PF00122"/>
    </source>
</evidence>
<feature type="binding site" evidence="25">
    <location>
        <position position="818"/>
    </location>
    <ligand>
        <name>ATP</name>
        <dbReference type="ChEBI" id="CHEBI:30616"/>
    </ligand>
</feature>
<feature type="binding site" evidence="25">
    <location>
        <position position="571"/>
    </location>
    <ligand>
        <name>ATP</name>
        <dbReference type="ChEBI" id="CHEBI:30616"/>
    </ligand>
</feature>
<keyword evidence="18 27" id="KW-1133">Transmembrane helix</keyword>
<dbReference type="GO" id="GO:0140326">
    <property type="term" value="F:ATPase-coupled intramembrane lipid transporter activity"/>
    <property type="evidence" value="ECO:0007669"/>
    <property type="project" value="UniProtKB-EC"/>
</dbReference>
<feature type="binding site" evidence="26">
    <location>
        <position position="428"/>
    </location>
    <ligand>
        <name>Mg(2+)</name>
        <dbReference type="ChEBI" id="CHEBI:18420"/>
    </ligand>
</feature>
<dbReference type="Pfam" id="PF16212">
    <property type="entry name" value="PhoLip_ATPase_C"/>
    <property type="match status" value="2"/>
</dbReference>
<evidence type="ECO:0000256" key="16">
    <source>
        <dbReference type="ARBA" id="ARBA00022842"/>
    </source>
</evidence>
<evidence type="ECO:0000256" key="22">
    <source>
        <dbReference type="ARBA" id="ARBA00049128"/>
    </source>
</evidence>
<keyword evidence="20 27" id="KW-0472">Membrane</keyword>
<evidence type="ECO:0000256" key="5">
    <source>
        <dbReference type="ARBA" id="ARBA00004651"/>
    </source>
</evidence>
<dbReference type="FunFam" id="2.70.150.10:FF:000009">
    <property type="entry name" value="Phospholipid-transporting ATPase"/>
    <property type="match status" value="1"/>
</dbReference>
<feature type="transmembrane region" description="Helical" evidence="27">
    <location>
        <begin position="990"/>
        <end position="1015"/>
    </location>
</feature>
<feature type="domain" description="P-type ATPase A" evidence="28">
    <location>
        <begin position="158"/>
        <end position="287"/>
    </location>
</feature>
<feature type="binding site" evidence="26">
    <location>
        <position position="815"/>
    </location>
    <ligand>
        <name>Mg(2+)</name>
        <dbReference type="ChEBI" id="CHEBI:18420"/>
    </ligand>
</feature>
<keyword evidence="16 26" id="KW-0460">Magnesium</keyword>
<feature type="binding site" evidence="25">
    <location>
        <position position="683"/>
    </location>
    <ligand>
        <name>ATP</name>
        <dbReference type="ChEBI" id="CHEBI:30616"/>
    </ligand>
</feature>
<evidence type="ECO:0000256" key="18">
    <source>
        <dbReference type="ARBA" id="ARBA00022989"/>
    </source>
</evidence>
<keyword evidence="19" id="KW-0445">Lipid transport</keyword>
<comment type="subcellular location">
    <subcellularLocation>
        <location evidence="5">Cell membrane</location>
        <topology evidence="5">Multi-pass membrane protein</topology>
    </subcellularLocation>
    <subcellularLocation>
        <location evidence="3">Early endosome</location>
    </subcellularLocation>
    <subcellularLocation>
        <location evidence="4">Endoplasmic reticulum membrane</location>
        <topology evidence="4">Multi-pass membrane protein</topology>
    </subcellularLocation>
    <subcellularLocation>
        <location evidence="27">Membrane</location>
        <topology evidence="27">Multi-pass membrane protein</topology>
    </subcellularLocation>
    <subcellularLocation>
        <location evidence="2">Recycling endosome</location>
    </subcellularLocation>
</comment>
<dbReference type="FunFam" id="3.40.50.1000:FF:000012">
    <property type="entry name" value="Phospholipid-transporting ATPase"/>
    <property type="match status" value="1"/>
</dbReference>
<dbReference type="GO" id="GO:0005789">
    <property type="term" value="C:endoplasmic reticulum membrane"/>
    <property type="evidence" value="ECO:0007669"/>
    <property type="project" value="UniProtKB-SubCell"/>
</dbReference>
<dbReference type="InterPro" id="IPR018303">
    <property type="entry name" value="ATPase_P-typ_P_site"/>
</dbReference>
<dbReference type="Gene3D" id="3.40.50.1000">
    <property type="entry name" value="HAD superfamily/HAD-like"/>
    <property type="match status" value="1"/>
</dbReference>
<keyword evidence="8" id="KW-1003">Cell membrane</keyword>
<evidence type="ECO:0000256" key="25">
    <source>
        <dbReference type="PIRSR" id="PIRSR606539-2"/>
    </source>
</evidence>
<dbReference type="InterPro" id="IPR023214">
    <property type="entry name" value="HAD_sf"/>
</dbReference>
<dbReference type="GO" id="GO:0005769">
    <property type="term" value="C:early endosome"/>
    <property type="evidence" value="ECO:0007669"/>
    <property type="project" value="UniProtKB-SubCell"/>
</dbReference>
<feature type="binding site" evidence="26">
    <location>
        <position position="426"/>
    </location>
    <ligand>
        <name>Mg(2+)</name>
        <dbReference type="ChEBI" id="CHEBI:18420"/>
    </ligand>
</feature>
<dbReference type="InterPro" id="IPR023299">
    <property type="entry name" value="ATPase_P-typ_cyto_dom_N"/>
</dbReference>
<dbReference type="Ensembl" id="ENSCCRT00010040161.1">
    <property type="protein sequence ID" value="ENSCCRP00010036590.1"/>
    <property type="gene ID" value="ENSCCRG00010015549.1"/>
</dbReference>
<organism evidence="31 32">
    <name type="scientific">Cyprinus carpio</name>
    <name type="common">Common carp</name>
    <dbReference type="NCBI Taxonomy" id="7962"/>
    <lineage>
        <taxon>Eukaryota</taxon>
        <taxon>Metazoa</taxon>
        <taxon>Chordata</taxon>
        <taxon>Craniata</taxon>
        <taxon>Vertebrata</taxon>
        <taxon>Euteleostomi</taxon>
        <taxon>Actinopterygii</taxon>
        <taxon>Neopterygii</taxon>
        <taxon>Teleostei</taxon>
        <taxon>Ostariophysi</taxon>
        <taxon>Cypriniformes</taxon>
        <taxon>Cyprinidae</taxon>
        <taxon>Cyprininae</taxon>
        <taxon>Cyprinus</taxon>
    </lineage>
</organism>
<feature type="transmembrane region" description="Helical" evidence="27">
    <location>
        <begin position="961"/>
        <end position="984"/>
    </location>
</feature>
<keyword evidence="7" id="KW-0813">Transport</keyword>
<evidence type="ECO:0000256" key="4">
    <source>
        <dbReference type="ARBA" id="ARBA00004477"/>
    </source>
</evidence>
<feature type="transmembrane region" description="Helical" evidence="27">
    <location>
        <begin position="361"/>
        <end position="380"/>
    </location>
</feature>
<comment type="similarity">
    <text evidence="6 27">Belongs to the cation transport ATPase (P-type) (TC 3.A.3) family. Type IV subfamily.</text>
</comment>
<feature type="binding site" evidence="25">
    <location>
        <position position="602"/>
    </location>
    <ligand>
        <name>ATP</name>
        <dbReference type="ChEBI" id="CHEBI:30616"/>
    </ligand>
</feature>
<comment type="cofactor">
    <cofactor evidence="1 26">
        <name>Mg(2+)</name>
        <dbReference type="ChEBI" id="CHEBI:18420"/>
    </cofactor>
</comment>
<dbReference type="InterPro" id="IPR006539">
    <property type="entry name" value="P-type_ATPase_IV"/>
</dbReference>
<dbReference type="SUPFAM" id="SSF81665">
    <property type="entry name" value="Calcium ATPase, transmembrane domain M"/>
    <property type="match status" value="1"/>
</dbReference>
<dbReference type="SUPFAM" id="SSF81653">
    <property type="entry name" value="Calcium ATPase, transduction domain A"/>
    <property type="match status" value="1"/>
</dbReference>
<dbReference type="InterPro" id="IPR059000">
    <property type="entry name" value="ATPase_P-type_domA"/>
</dbReference>
<dbReference type="GO" id="GO:0005886">
    <property type="term" value="C:plasma membrane"/>
    <property type="evidence" value="ECO:0007669"/>
    <property type="project" value="UniProtKB-SubCell"/>
</dbReference>
<evidence type="ECO:0000256" key="8">
    <source>
        <dbReference type="ARBA" id="ARBA00022475"/>
    </source>
</evidence>
<dbReference type="Pfam" id="PF16209">
    <property type="entry name" value="PhoLip_ATPase_N"/>
    <property type="match status" value="1"/>
</dbReference>
<feature type="transmembrane region" description="Helical" evidence="27">
    <location>
        <begin position="525"/>
        <end position="543"/>
    </location>
</feature>
<feature type="transmembrane region" description="Helical" evidence="27">
    <location>
        <begin position="929"/>
        <end position="949"/>
    </location>
</feature>
<feature type="domain" description="P-type ATPase N-terminal" evidence="29">
    <location>
        <begin position="72"/>
        <end position="125"/>
    </location>
</feature>
<dbReference type="CDD" id="cd02073">
    <property type="entry name" value="P-type_ATPase_APLT_Dnf-like"/>
    <property type="match status" value="1"/>
</dbReference>
<evidence type="ECO:0000256" key="13">
    <source>
        <dbReference type="ARBA" id="ARBA00022753"/>
    </source>
</evidence>
<keyword evidence="32" id="KW-1185">Reference proteome</keyword>
<comment type="catalytic activity">
    <reaction evidence="21 27">
        <text>ATP + H2O + phospholipidSide 1 = ADP + phosphate + phospholipidSide 2.</text>
        <dbReference type="EC" id="7.6.2.1"/>
    </reaction>
</comment>
<evidence type="ECO:0000256" key="20">
    <source>
        <dbReference type="ARBA" id="ARBA00023136"/>
    </source>
</evidence>
<sequence>MCPNNSTDRDTWAGGQGLLVSPITQVEQRSWKHWCGEIKRTRCTGEESWVDSRTVYIGHKVPPPGTEAYIPQRFPDNRVVSSKYTFWNFIPKNLFEQFRRIANFYFLIIFLVQLIIDTPTSPMTSGLPLFFVITVTAIKQGYEDWIRHKADNAVNQCPVHVIQHGKVVRKQSQKLQVGDIVQVKEDETFPCDLILLSTSREDGTCFVTTASLDGESSHKTYYAVQDTKAFNTAEEVDTLHATIECEQPQPDLYKPLGSENLLLRGATLKNTEYIHAVAIYTGMETKMALNYQSKSQKRSAVEKSMNAYLIVYLGILISKALINTVLKYVWQANPNRDEPWYNQKTETERQRHVLIRAFTDFLAFMVLFNYIIPVSMYVTVEMQKFLGSYFILWDDDMFDEELGEGPLVNTSDLNEELGQVEYVFTDKTGTLTENNMELRECCVDGNVYVFVCRISVQTCMCVSHQEREELFFRALCLCHTVQVKEEETVDGIKRGIHQGKSTSFYISSSPDEVALVEGMKRQDTYYTYIIVFMYAFVFILHRFELLEVLNFDSVRRRMSVIVKSKYYLFCKGADSSIFPRVVSGKVEQVRARVEHNAVEGLRTLCVAYKKLTHEEYDQTCRLLNSAKLALQDRDKKLAEAYDVIEKDFILLGATAVEDRLQDKAADTIESLHKAGMKVWVLTGDKMETAAATCYASKLFHRNTQILELTTKRTEEQSLHDVLFDLNTFTHMCRSHRLSGDYQDYGLIIDGATLSAVLKPTQDVTSNGGNYKEIFLEICRNCSAVLCCRMAPLQKAQIVKLIKASKEHPITLAIGDGANDVSMILEAHVGIGIMGKEGRQAARNSDYAITKFKHLKKMLLVHGHYYYIRIAELVQYFFYKNVCFIFPQFLYQFFCGFSQQPLYDTCLFLHQCQSLFAFFNISLFQMFGNWTFGTLVFTVLVFTVTLKLALDTHYWTWINHFVIWGSLLFYVIFSLLWGGIIWPFLNYQRMYYVFMQMLSSGPAWLSIILLIIVSLLPDVVKKVLCRALCPTTTERIQVRQHNSHDLHFHREEKIQLAYMSNIYKCVYISVIDSFLKEIILYTVTICLGR</sequence>
<name>A0A8C1JS30_CYPCA</name>
<comment type="catalytic activity">
    <reaction evidence="22">
        <text>a 1,2-diacyl-sn-glycero-3-phosphoethanolamine(out) + ATP + H2O = a 1,2-diacyl-sn-glycero-3-phosphoethanolamine(in) + ADP + phosphate + H(+)</text>
        <dbReference type="Rhea" id="RHEA:66132"/>
        <dbReference type="ChEBI" id="CHEBI:15377"/>
        <dbReference type="ChEBI" id="CHEBI:15378"/>
        <dbReference type="ChEBI" id="CHEBI:30616"/>
        <dbReference type="ChEBI" id="CHEBI:43474"/>
        <dbReference type="ChEBI" id="CHEBI:64612"/>
        <dbReference type="ChEBI" id="CHEBI:456216"/>
    </reaction>
    <physiologicalReaction direction="left-to-right" evidence="22">
        <dbReference type="Rhea" id="RHEA:66133"/>
    </physiologicalReaction>
</comment>
<dbReference type="InterPro" id="IPR032631">
    <property type="entry name" value="P-type_ATPase_N"/>
</dbReference>
<dbReference type="GO" id="GO:0055037">
    <property type="term" value="C:recycling endosome"/>
    <property type="evidence" value="ECO:0007669"/>
    <property type="project" value="UniProtKB-SubCell"/>
</dbReference>
<evidence type="ECO:0000313" key="31">
    <source>
        <dbReference type="Ensembl" id="ENSCCRP00010036590.1"/>
    </source>
</evidence>
<dbReference type="SUPFAM" id="SSF56784">
    <property type="entry name" value="HAD-like"/>
    <property type="match status" value="1"/>
</dbReference>
<dbReference type="SFLD" id="SFLDG00002">
    <property type="entry name" value="C1.7:_P-type_atpase_like"/>
    <property type="match status" value="1"/>
</dbReference>
<dbReference type="Pfam" id="PF00122">
    <property type="entry name" value="E1-E2_ATPase"/>
    <property type="match status" value="1"/>
</dbReference>
<feature type="binding site" evidence="25">
    <location>
        <position position="819"/>
    </location>
    <ligand>
        <name>ATP</name>
        <dbReference type="ChEBI" id="CHEBI:30616"/>
    </ligand>
</feature>
<evidence type="ECO:0000256" key="14">
    <source>
        <dbReference type="ARBA" id="ARBA00022824"/>
    </source>
</evidence>
<evidence type="ECO:0000313" key="32">
    <source>
        <dbReference type="Proteomes" id="UP000694427"/>
    </source>
</evidence>
<dbReference type="NCBIfam" id="TIGR01494">
    <property type="entry name" value="ATPase_P-type"/>
    <property type="match status" value="2"/>
</dbReference>
<reference evidence="31" key="2">
    <citation type="submission" date="2025-09" db="UniProtKB">
        <authorList>
            <consortium name="Ensembl"/>
        </authorList>
    </citation>
    <scope>IDENTIFICATION</scope>
</reference>
<dbReference type="SUPFAM" id="SSF81660">
    <property type="entry name" value="Metal cation-transporting ATPase, ATP-binding domain N"/>
    <property type="match status" value="1"/>
</dbReference>
<evidence type="ECO:0000256" key="7">
    <source>
        <dbReference type="ARBA" id="ARBA00022448"/>
    </source>
</evidence>
<dbReference type="AlphaFoldDB" id="A0A8C1JS30"/>
<evidence type="ECO:0000256" key="27">
    <source>
        <dbReference type="RuleBase" id="RU362033"/>
    </source>
</evidence>
<evidence type="ECO:0000256" key="15">
    <source>
        <dbReference type="ARBA" id="ARBA00022840"/>
    </source>
</evidence>
<evidence type="ECO:0000256" key="10">
    <source>
        <dbReference type="ARBA" id="ARBA00022692"/>
    </source>
</evidence>
<dbReference type="GO" id="GO:0045332">
    <property type="term" value="P:phospholipid translocation"/>
    <property type="evidence" value="ECO:0007669"/>
    <property type="project" value="TreeGrafter"/>
</dbReference>
<proteinExistence type="inferred from homology"/>
<keyword evidence="13" id="KW-0967">Endosome</keyword>
<dbReference type="Gene3D" id="3.40.1110.10">
    <property type="entry name" value="Calcium-transporting ATPase, cytoplasmic domain N"/>
    <property type="match status" value="1"/>
</dbReference>
<dbReference type="InterPro" id="IPR001757">
    <property type="entry name" value="P_typ_ATPase"/>
</dbReference>
<dbReference type="InterPro" id="IPR023298">
    <property type="entry name" value="ATPase_P-typ_TM_dom_sf"/>
</dbReference>
<dbReference type="NCBIfam" id="TIGR01652">
    <property type="entry name" value="ATPase-Plipid"/>
    <property type="match status" value="1"/>
</dbReference>
<feature type="transmembrane region" description="Helical" evidence="27">
    <location>
        <begin position="307"/>
        <end position="330"/>
    </location>
</feature>
<protein>
    <recommendedName>
        <fullName evidence="27">Phospholipid-transporting ATPase</fullName>
        <ecNumber evidence="27">7.6.2.1</ecNumber>
    </recommendedName>
</protein>
<dbReference type="SFLD" id="SFLDF00027">
    <property type="entry name" value="p-type_atpase"/>
    <property type="match status" value="1"/>
</dbReference>
<evidence type="ECO:0000259" key="29">
    <source>
        <dbReference type="Pfam" id="PF16209"/>
    </source>
</evidence>
<dbReference type="PANTHER" id="PTHR24092">
    <property type="entry name" value="PROBABLE PHOSPHOLIPID-TRANSPORTING ATPASE"/>
    <property type="match status" value="1"/>
</dbReference>
<feature type="binding site" evidence="25">
    <location>
        <position position="512"/>
    </location>
    <ligand>
        <name>ATP</name>
        <dbReference type="ChEBI" id="CHEBI:30616"/>
    </ligand>
</feature>
<dbReference type="Gene3D" id="2.70.150.10">
    <property type="entry name" value="Calcium-transporting ATPase, cytoplasmic transduction domain A"/>
    <property type="match status" value="1"/>
</dbReference>
<keyword evidence="14" id="KW-0256">Endoplasmic reticulum</keyword>
<keyword evidence="11 26" id="KW-0479">Metal-binding</keyword>
<dbReference type="SFLD" id="SFLDS00003">
    <property type="entry name" value="Haloacid_Dehalogenase"/>
    <property type="match status" value="1"/>
</dbReference>
<feature type="binding site" evidence="25">
    <location>
        <position position="682"/>
    </location>
    <ligand>
        <name>ATP</name>
        <dbReference type="ChEBI" id="CHEBI:30616"/>
    </ligand>
</feature>
<feature type="binding site" evidence="25">
    <location>
        <position position="428"/>
    </location>
    <ligand>
        <name>ATP</name>
        <dbReference type="ChEBI" id="CHEBI:30616"/>
    </ligand>
</feature>
<feature type="binding site" evidence="25">
    <location>
        <position position="426"/>
    </location>
    <ligand>
        <name>ATP</name>
        <dbReference type="ChEBI" id="CHEBI:30616"/>
    </ligand>
</feature>
<dbReference type="InterPro" id="IPR032630">
    <property type="entry name" value="P_typ_ATPase_c"/>
</dbReference>
<evidence type="ECO:0000256" key="6">
    <source>
        <dbReference type="ARBA" id="ARBA00008109"/>
    </source>
</evidence>
<feature type="transmembrane region" description="Helical" evidence="27">
    <location>
        <begin position="98"/>
        <end position="116"/>
    </location>
</feature>
<dbReference type="GO" id="GO:0005524">
    <property type="term" value="F:ATP binding"/>
    <property type="evidence" value="ECO:0007669"/>
    <property type="project" value="UniProtKB-UniRule"/>
</dbReference>
<evidence type="ECO:0000256" key="9">
    <source>
        <dbReference type="ARBA" id="ARBA00022553"/>
    </source>
</evidence>
<dbReference type="InterPro" id="IPR008250">
    <property type="entry name" value="ATPase_P-typ_transduc_dom_A_sf"/>
</dbReference>
<accession>A0A8C1JS30</accession>
<feature type="domain" description="P-type ATPase C-terminal" evidence="30">
    <location>
        <begin position="924"/>
        <end position="1030"/>
    </location>
</feature>
<dbReference type="EC" id="7.6.2.1" evidence="27"/>
<evidence type="ECO:0000256" key="26">
    <source>
        <dbReference type="PIRSR" id="PIRSR606539-3"/>
    </source>
</evidence>
<dbReference type="Pfam" id="PF13246">
    <property type="entry name" value="Cation_ATPase"/>
    <property type="match status" value="1"/>
</dbReference>
<evidence type="ECO:0000256" key="17">
    <source>
        <dbReference type="ARBA" id="ARBA00022967"/>
    </source>
</evidence>
<feature type="binding site" evidence="25">
    <location>
        <position position="794"/>
    </location>
    <ligand>
        <name>ATP</name>
        <dbReference type="ChEBI" id="CHEBI:30616"/>
    </ligand>
</feature>
<feature type="transmembrane region" description="Helical" evidence="27">
    <location>
        <begin position="122"/>
        <end position="138"/>
    </location>
</feature>
<evidence type="ECO:0000256" key="12">
    <source>
        <dbReference type="ARBA" id="ARBA00022741"/>
    </source>
</evidence>
<comment type="catalytic activity">
    <reaction evidence="23">
        <text>a 1,2-diacyl-sn-glycero-3-phospho-L-serine(out) + ATP + H2O = a 1,2-diacyl-sn-glycero-3-phospho-L-serine(in) + ADP + phosphate + H(+)</text>
        <dbReference type="Rhea" id="RHEA:38567"/>
        <dbReference type="ChEBI" id="CHEBI:15377"/>
        <dbReference type="ChEBI" id="CHEBI:15378"/>
        <dbReference type="ChEBI" id="CHEBI:30616"/>
        <dbReference type="ChEBI" id="CHEBI:43474"/>
        <dbReference type="ChEBI" id="CHEBI:57262"/>
        <dbReference type="ChEBI" id="CHEBI:456216"/>
    </reaction>
    <physiologicalReaction direction="left-to-right" evidence="23">
        <dbReference type="Rhea" id="RHEA:38568"/>
    </physiologicalReaction>
</comment>
<dbReference type="PRINTS" id="PR00119">
    <property type="entry name" value="CATATPASE"/>
</dbReference>
<keyword evidence="9" id="KW-0597">Phosphoprotein</keyword>
<feature type="binding site" evidence="26">
    <location>
        <position position="819"/>
    </location>
    <ligand>
        <name>Mg(2+)</name>
        <dbReference type="ChEBI" id="CHEBI:18420"/>
    </ligand>
</feature>
<feature type="active site" description="4-aspartylphosphate intermediate" evidence="24">
    <location>
        <position position="426"/>
    </location>
</feature>
<evidence type="ECO:0000256" key="3">
    <source>
        <dbReference type="ARBA" id="ARBA00004412"/>
    </source>
</evidence>
<evidence type="ECO:0000256" key="21">
    <source>
        <dbReference type="ARBA" id="ARBA00034036"/>
    </source>
</evidence>
<keyword evidence="17 27" id="KW-1278">Translocase</keyword>
<keyword evidence="15 25" id="KW-0067">ATP-binding</keyword>
<evidence type="ECO:0000256" key="1">
    <source>
        <dbReference type="ARBA" id="ARBA00001946"/>
    </source>
</evidence>
<reference evidence="31" key="1">
    <citation type="submission" date="2025-08" db="UniProtKB">
        <authorList>
            <consortium name="Ensembl"/>
        </authorList>
    </citation>
    <scope>IDENTIFICATION</scope>
</reference>
<dbReference type="PROSITE" id="PS00154">
    <property type="entry name" value="ATPASE_E1_E2"/>
    <property type="match status" value="1"/>
</dbReference>
<evidence type="ECO:0000256" key="11">
    <source>
        <dbReference type="ARBA" id="ARBA00022723"/>
    </source>
</evidence>